<feature type="coiled-coil region" evidence="9">
    <location>
        <begin position="178"/>
        <end position="227"/>
    </location>
</feature>
<dbReference type="InterPro" id="IPR036097">
    <property type="entry name" value="HisK_dim/P_sf"/>
</dbReference>
<dbReference type="Gene3D" id="3.30.450.40">
    <property type="match status" value="1"/>
</dbReference>
<dbReference type="PRINTS" id="PR00344">
    <property type="entry name" value="BCTRLSENSOR"/>
</dbReference>
<sequence>MKGLEKELNRARAEQKILAEVSSHPAIRSGEILVFAAFVTELVSSFLRIERVGVWLFNETKDELHNIDSYFLSKGIHNSGAVLKEVEFREEFQYLLSEKYVDANDPYTDPRTKGFIESYLKPNGITAMLDGVIRMGEELIGTICFEHVGKTHTWEEDEIIFCSQLGDQIALTVSNFRKNEINKELQAREKELRDLNESLERLVEERTKNLKKTNAELEVTITSLKKTQAQLILSEKMASLGQLVAGIAHEINNPIAAINASAQNLKETLFESEISLFQKELRDLIPSSEKQKLFLSCLDILKSRVEMVSGKERMRRRKEIESWLKSKTIPESYSYNLIDSGFDLHILEEFEILFQDSDVFAVISLLVEEVSVFQSLSIMQLAVERASKMTFALKNFARFEVSSSPVKTNLQENIETVITLYQNQFKRNVTLIKEYEPIPLVDGYPEELLHLWTNLIYNGLQAMTFRGELRIRTEVYEEKVRVTVEDTGSGIPLEVQSRVFEPFFTTKPAGEGSGLGLDICRKIVERHNGLLHFETKPGKTKFFVDLPLQLGT</sequence>
<keyword evidence="9" id="KW-0175">Coiled coil</keyword>
<dbReference type="GO" id="GO:0000155">
    <property type="term" value="F:phosphorelay sensor kinase activity"/>
    <property type="evidence" value="ECO:0007669"/>
    <property type="project" value="InterPro"/>
</dbReference>
<dbReference type="EC" id="2.7.13.3" evidence="2"/>
<evidence type="ECO:0000256" key="7">
    <source>
        <dbReference type="ARBA" id="ARBA00022840"/>
    </source>
</evidence>
<dbReference type="PROSITE" id="PS50109">
    <property type="entry name" value="HIS_KIN"/>
    <property type="match status" value="1"/>
</dbReference>
<evidence type="ECO:0000256" key="2">
    <source>
        <dbReference type="ARBA" id="ARBA00012438"/>
    </source>
</evidence>
<dbReference type="InterPro" id="IPR029016">
    <property type="entry name" value="GAF-like_dom_sf"/>
</dbReference>
<dbReference type="PANTHER" id="PTHR43065">
    <property type="entry name" value="SENSOR HISTIDINE KINASE"/>
    <property type="match status" value="1"/>
</dbReference>
<evidence type="ECO:0000256" key="4">
    <source>
        <dbReference type="ARBA" id="ARBA00022679"/>
    </source>
</evidence>
<evidence type="ECO:0000256" key="5">
    <source>
        <dbReference type="ARBA" id="ARBA00022741"/>
    </source>
</evidence>
<dbReference type="SMART" id="SM00387">
    <property type="entry name" value="HATPase_c"/>
    <property type="match status" value="1"/>
</dbReference>
<proteinExistence type="predicted"/>
<dbReference type="SUPFAM" id="SSF55874">
    <property type="entry name" value="ATPase domain of HSP90 chaperone/DNA topoisomerase II/histidine kinase"/>
    <property type="match status" value="1"/>
</dbReference>
<dbReference type="InterPro" id="IPR003661">
    <property type="entry name" value="HisK_dim/P_dom"/>
</dbReference>
<dbReference type="AlphaFoldDB" id="A0A4Z1AGH6"/>
<feature type="domain" description="Histidine kinase" evidence="10">
    <location>
        <begin position="383"/>
        <end position="550"/>
    </location>
</feature>
<dbReference type="EMBL" id="RQGP01000022">
    <property type="protein sequence ID" value="TGL90180.1"/>
    <property type="molecule type" value="Genomic_DNA"/>
</dbReference>
<dbReference type="InterPro" id="IPR003018">
    <property type="entry name" value="GAF"/>
</dbReference>
<dbReference type="InterPro" id="IPR005467">
    <property type="entry name" value="His_kinase_dom"/>
</dbReference>
<dbReference type="Proteomes" id="UP000298263">
    <property type="component" value="Unassembled WGS sequence"/>
</dbReference>
<dbReference type="InterPro" id="IPR004358">
    <property type="entry name" value="Sig_transdc_His_kin-like_C"/>
</dbReference>
<dbReference type="Gene3D" id="1.10.287.130">
    <property type="match status" value="1"/>
</dbReference>
<evidence type="ECO:0000256" key="6">
    <source>
        <dbReference type="ARBA" id="ARBA00022777"/>
    </source>
</evidence>
<dbReference type="InterPro" id="IPR036890">
    <property type="entry name" value="HATPase_C_sf"/>
</dbReference>
<dbReference type="Gene3D" id="3.30.565.10">
    <property type="entry name" value="Histidine kinase-like ATPase, C-terminal domain"/>
    <property type="match status" value="1"/>
</dbReference>
<keyword evidence="8" id="KW-0902">Two-component regulatory system</keyword>
<keyword evidence="12" id="KW-1185">Reference proteome</keyword>
<evidence type="ECO:0000259" key="10">
    <source>
        <dbReference type="PROSITE" id="PS50109"/>
    </source>
</evidence>
<dbReference type="RefSeq" id="WP_135583185.1">
    <property type="nucleotide sequence ID" value="NZ_RQGO01000005.1"/>
</dbReference>
<dbReference type="GO" id="GO:0005524">
    <property type="term" value="F:ATP binding"/>
    <property type="evidence" value="ECO:0007669"/>
    <property type="project" value="UniProtKB-KW"/>
</dbReference>
<keyword evidence="3" id="KW-0597">Phosphoprotein</keyword>
<dbReference type="InterPro" id="IPR003594">
    <property type="entry name" value="HATPase_dom"/>
</dbReference>
<dbReference type="Pfam" id="PF00512">
    <property type="entry name" value="HisKA"/>
    <property type="match status" value="1"/>
</dbReference>
<gene>
    <name evidence="11" type="ORF">EHQ69_09510</name>
</gene>
<comment type="caution">
    <text evidence="11">The sequence shown here is derived from an EMBL/GenBank/DDBJ whole genome shotgun (WGS) entry which is preliminary data.</text>
</comment>
<evidence type="ECO:0000256" key="1">
    <source>
        <dbReference type="ARBA" id="ARBA00000085"/>
    </source>
</evidence>
<keyword evidence="4" id="KW-0808">Transferase</keyword>
<comment type="catalytic activity">
    <reaction evidence="1">
        <text>ATP + protein L-histidine = ADP + protein N-phospho-L-histidine.</text>
        <dbReference type="EC" id="2.7.13.3"/>
    </reaction>
</comment>
<dbReference type="PANTHER" id="PTHR43065:SF10">
    <property type="entry name" value="PEROXIDE STRESS-ACTIVATED HISTIDINE KINASE MAK3"/>
    <property type="match status" value="1"/>
</dbReference>
<keyword evidence="7" id="KW-0067">ATP-binding</keyword>
<accession>A0A4Z1AGH6</accession>
<dbReference type="Pfam" id="PF01590">
    <property type="entry name" value="GAF"/>
    <property type="match status" value="1"/>
</dbReference>
<evidence type="ECO:0000256" key="9">
    <source>
        <dbReference type="SAM" id="Coils"/>
    </source>
</evidence>
<protein>
    <recommendedName>
        <fullName evidence="2">histidine kinase</fullName>
        <ecNumber evidence="2">2.7.13.3</ecNumber>
    </recommendedName>
</protein>
<reference evidence="11" key="1">
    <citation type="journal article" date="2019" name="PLoS Negl. Trop. Dis.">
        <title>Revisiting the worldwide diversity of Leptospira species in the environment.</title>
        <authorList>
            <person name="Vincent A.T."/>
            <person name="Schiettekatte O."/>
            <person name="Bourhy P."/>
            <person name="Veyrier F.J."/>
            <person name="Picardeau M."/>
        </authorList>
    </citation>
    <scope>NUCLEOTIDE SEQUENCE [LARGE SCALE GENOMIC DNA]</scope>
    <source>
        <strain evidence="11">201702422</strain>
    </source>
</reference>
<dbReference type="SMART" id="SM00065">
    <property type="entry name" value="GAF"/>
    <property type="match status" value="1"/>
</dbReference>
<evidence type="ECO:0000256" key="3">
    <source>
        <dbReference type="ARBA" id="ARBA00022553"/>
    </source>
</evidence>
<evidence type="ECO:0000313" key="12">
    <source>
        <dbReference type="Proteomes" id="UP000298263"/>
    </source>
</evidence>
<name>A0A4Z1AGH6_9LEPT</name>
<dbReference type="Pfam" id="PF02518">
    <property type="entry name" value="HATPase_c"/>
    <property type="match status" value="1"/>
</dbReference>
<organism evidence="11 12">
    <name type="scientific">Leptospira congkakensis</name>
    <dbReference type="NCBI Taxonomy" id="2484932"/>
    <lineage>
        <taxon>Bacteria</taxon>
        <taxon>Pseudomonadati</taxon>
        <taxon>Spirochaetota</taxon>
        <taxon>Spirochaetia</taxon>
        <taxon>Leptospirales</taxon>
        <taxon>Leptospiraceae</taxon>
        <taxon>Leptospira</taxon>
    </lineage>
</organism>
<dbReference type="SUPFAM" id="SSF47384">
    <property type="entry name" value="Homodimeric domain of signal transducing histidine kinase"/>
    <property type="match status" value="1"/>
</dbReference>
<dbReference type="OrthoDB" id="342758at2"/>
<dbReference type="CDD" id="cd00082">
    <property type="entry name" value="HisKA"/>
    <property type="match status" value="1"/>
</dbReference>
<evidence type="ECO:0000313" key="11">
    <source>
        <dbReference type="EMBL" id="TGL90180.1"/>
    </source>
</evidence>
<evidence type="ECO:0000256" key="8">
    <source>
        <dbReference type="ARBA" id="ARBA00023012"/>
    </source>
</evidence>
<keyword evidence="5" id="KW-0547">Nucleotide-binding</keyword>
<keyword evidence="6" id="KW-0418">Kinase</keyword>
<dbReference type="SUPFAM" id="SSF55781">
    <property type="entry name" value="GAF domain-like"/>
    <property type="match status" value="1"/>
</dbReference>